<gene>
    <name evidence="2" type="ORF">HYPSUDRAFT_200792</name>
</gene>
<dbReference type="Proteomes" id="UP000054270">
    <property type="component" value="Unassembled WGS sequence"/>
</dbReference>
<evidence type="ECO:0000313" key="2">
    <source>
        <dbReference type="EMBL" id="KJA24304.1"/>
    </source>
</evidence>
<evidence type="ECO:0000256" key="1">
    <source>
        <dbReference type="SAM" id="MobiDB-lite"/>
    </source>
</evidence>
<feature type="region of interest" description="Disordered" evidence="1">
    <location>
        <begin position="82"/>
        <end position="133"/>
    </location>
</feature>
<protein>
    <submittedName>
        <fullName evidence="2">Uncharacterized protein</fullName>
    </submittedName>
</protein>
<organism evidence="2 3">
    <name type="scientific">Hypholoma sublateritium (strain FD-334 SS-4)</name>
    <dbReference type="NCBI Taxonomy" id="945553"/>
    <lineage>
        <taxon>Eukaryota</taxon>
        <taxon>Fungi</taxon>
        <taxon>Dikarya</taxon>
        <taxon>Basidiomycota</taxon>
        <taxon>Agaricomycotina</taxon>
        <taxon>Agaricomycetes</taxon>
        <taxon>Agaricomycetidae</taxon>
        <taxon>Agaricales</taxon>
        <taxon>Agaricineae</taxon>
        <taxon>Strophariaceae</taxon>
        <taxon>Hypholoma</taxon>
    </lineage>
</organism>
<dbReference type="AlphaFoldDB" id="A0A0D2P044"/>
<keyword evidence="3" id="KW-1185">Reference proteome</keyword>
<dbReference type="EMBL" id="KN817538">
    <property type="protein sequence ID" value="KJA24304.1"/>
    <property type="molecule type" value="Genomic_DNA"/>
</dbReference>
<reference evidence="3" key="1">
    <citation type="submission" date="2014-04" db="EMBL/GenBank/DDBJ databases">
        <title>Evolutionary Origins and Diversification of the Mycorrhizal Mutualists.</title>
        <authorList>
            <consortium name="DOE Joint Genome Institute"/>
            <consortium name="Mycorrhizal Genomics Consortium"/>
            <person name="Kohler A."/>
            <person name="Kuo A."/>
            <person name="Nagy L.G."/>
            <person name="Floudas D."/>
            <person name="Copeland A."/>
            <person name="Barry K.W."/>
            <person name="Cichocki N."/>
            <person name="Veneault-Fourrey C."/>
            <person name="LaButti K."/>
            <person name="Lindquist E.A."/>
            <person name="Lipzen A."/>
            <person name="Lundell T."/>
            <person name="Morin E."/>
            <person name="Murat C."/>
            <person name="Riley R."/>
            <person name="Ohm R."/>
            <person name="Sun H."/>
            <person name="Tunlid A."/>
            <person name="Henrissat B."/>
            <person name="Grigoriev I.V."/>
            <person name="Hibbett D.S."/>
            <person name="Martin F."/>
        </authorList>
    </citation>
    <scope>NUCLEOTIDE SEQUENCE [LARGE SCALE GENOMIC DNA]</scope>
    <source>
        <strain evidence="3">FD-334 SS-4</strain>
    </source>
</reference>
<evidence type="ECO:0000313" key="3">
    <source>
        <dbReference type="Proteomes" id="UP000054270"/>
    </source>
</evidence>
<name>A0A0D2P044_HYPSF</name>
<proteinExistence type="predicted"/>
<sequence length="133" mass="14427">MNVSACSPPYARRARLWQLPAGSLARRCDQTTSAQRLRHRANLRSEYNVLEASLAAINCQFHPPNSPTAPCASPRGVLVKGKRTITPTNNGSHPQPPPSHRVPLQGFKRAQPAHRTEGQLASQLAGPGPRSAR</sequence>
<accession>A0A0D2P044</accession>